<dbReference type="Proteomes" id="UP000070657">
    <property type="component" value="Unassembled WGS sequence"/>
</dbReference>
<dbReference type="Gene3D" id="3.90.70.10">
    <property type="entry name" value="Cysteine proteinases"/>
    <property type="match status" value="1"/>
</dbReference>
<evidence type="ECO:0000259" key="1">
    <source>
        <dbReference type="Pfam" id="PF13529"/>
    </source>
</evidence>
<accession>A0A133UI63</accession>
<organism evidence="2 3">
    <name type="scientific">candidate division MSBL1 archaeon SCGC-AAA259E22</name>
    <dbReference type="NCBI Taxonomy" id="1698265"/>
    <lineage>
        <taxon>Archaea</taxon>
        <taxon>Methanobacteriati</taxon>
        <taxon>Methanobacteriota</taxon>
        <taxon>candidate division MSBL1</taxon>
    </lineage>
</organism>
<proteinExistence type="predicted"/>
<gene>
    <name evidence="2" type="ORF">AKJ66_00595</name>
</gene>
<keyword evidence="3" id="KW-1185">Reference proteome</keyword>
<feature type="domain" description="Peptidase C39-like" evidence="1">
    <location>
        <begin position="49"/>
        <end position="152"/>
    </location>
</feature>
<reference evidence="2 3" key="1">
    <citation type="journal article" date="2016" name="Sci. Rep.">
        <title>Metabolic traits of an uncultured archaeal lineage -MSBL1- from brine pools of the Red Sea.</title>
        <authorList>
            <person name="Mwirichia R."/>
            <person name="Alam I."/>
            <person name="Rashid M."/>
            <person name="Vinu M."/>
            <person name="Ba-Alawi W."/>
            <person name="Anthony Kamau A."/>
            <person name="Kamanda Ngugi D."/>
            <person name="Goker M."/>
            <person name="Klenk H.P."/>
            <person name="Bajic V."/>
            <person name="Stingl U."/>
        </authorList>
    </citation>
    <scope>NUCLEOTIDE SEQUENCE [LARGE SCALE GENOMIC DNA]</scope>
    <source>
        <strain evidence="2">SCGC-AAA259E22</strain>
    </source>
</reference>
<protein>
    <recommendedName>
        <fullName evidence="1">Peptidase C39-like domain-containing protein</fullName>
    </recommendedName>
</protein>
<name>A0A133UI63_9EURY</name>
<evidence type="ECO:0000313" key="2">
    <source>
        <dbReference type="EMBL" id="KXA93875.1"/>
    </source>
</evidence>
<sequence>MKDAKTKLLIFLFITIFLSSTLIALGTSSPKNLYSEVLKDGGNSHLKLLTVPFISQKKLYCSEASATMILHYYGQNKITQEYVHENISINFEKMLPPLTRYLDCSYEALRIEGLKREINEGDPIMIRLLIGEVRHTVVVVGYKTESVIIHDPERGKNLKMSYETLLNHWIPVNSGHMSITFN</sequence>
<dbReference type="InterPro" id="IPR039564">
    <property type="entry name" value="Peptidase_C39-like"/>
</dbReference>
<dbReference type="EMBL" id="LHXP01000004">
    <property type="protein sequence ID" value="KXA93875.1"/>
    <property type="molecule type" value="Genomic_DNA"/>
</dbReference>
<comment type="caution">
    <text evidence="2">The sequence shown here is derived from an EMBL/GenBank/DDBJ whole genome shotgun (WGS) entry which is preliminary data.</text>
</comment>
<evidence type="ECO:0000313" key="3">
    <source>
        <dbReference type="Proteomes" id="UP000070657"/>
    </source>
</evidence>
<dbReference type="AlphaFoldDB" id="A0A133UI63"/>
<dbReference type="Pfam" id="PF13529">
    <property type="entry name" value="Peptidase_C39_2"/>
    <property type="match status" value="1"/>
</dbReference>